<dbReference type="AlphaFoldDB" id="A0AAV1GC80"/>
<reference evidence="1" key="1">
    <citation type="submission" date="2023-08" db="EMBL/GenBank/DDBJ databases">
        <authorList>
            <person name="Alioto T."/>
            <person name="Alioto T."/>
            <person name="Gomez Garrido J."/>
        </authorList>
    </citation>
    <scope>NUCLEOTIDE SEQUENCE</scope>
</reference>
<evidence type="ECO:0000313" key="1">
    <source>
        <dbReference type="EMBL" id="CAJ1071692.1"/>
    </source>
</evidence>
<keyword evidence="2" id="KW-1185">Reference proteome</keyword>
<protein>
    <submittedName>
        <fullName evidence="1">PiggyBac transposable element-derived protein 4-like</fullName>
    </submittedName>
</protein>
<name>A0AAV1GC80_XYRNO</name>
<organism evidence="1 2">
    <name type="scientific">Xyrichtys novacula</name>
    <name type="common">Pearly razorfish</name>
    <name type="synonym">Hemipteronotus novacula</name>
    <dbReference type="NCBI Taxonomy" id="13765"/>
    <lineage>
        <taxon>Eukaryota</taxon>
        <taxon>Metazoa</taxon>
        <taxon>Chordata</taxon>
        <taxon>Craniata</taxon>
        <taxon>Vertebrata</taxon>
        <taxon>Euteleostomi</taxon>
        <taxon>Actinopterygii</taxon>
        <taxon>Neopterygii</taxon>
        <taxon>Teleostei</taxon>
        <taxon>Neoteleostei</taxon>
        <taxon>Acanthomorphata</taxon>
        <taxon>Eupercaria</taxon>
        <taxon>Labriformes</taxon>
        <taxon>Labridae</taxon>
        <taxon>Xyrichtys</taxon>
    </lineage>
</organism>
<proteinExistence type="predicted"/>
<dbReference type="Proteomes" id="UP001178508">
    <property type="component" value="Chromosome 14"/>
</dbReference>
<evidence type="ECO:0000313" key="2">
    <source>
        <dbReference type="Proteomes" id="UP001178508"/>
    </source>
</evidence>
<accession>A0AAV1GC80</accession>
<dbReference type="EMBL" id="OY660877">
    <property type="protein sequence ID" value="CAJ1071692.1"/>
    <property type="molecule type" value="Genomic_DNA"/>
</dbReference>
<sequence>MKQKKPEINLDYDGCKGGLNNLDKAASTYTCQGTTVRGPVAQFQNVLDISALQYFNVLDRIQPHKEPKSILQKTMFVEELGMILGKSQMKQ</sequence>
<gene>
    <name evidence="1" type="ORF">XNOV1_A039457</name>
</gene>